<dbReference type="RefSeq" id="WP_158409627.1">
    <property type="nucleotide sequence ID" value="NZ_JABFTV010000010.1"/>
</dbReference>
<proteinExistence type="predicted"/>
<dbReference type="Proteomes" id="UP001320272">
    <property type="component" value="Unassembled WGS sequence"/>
</dbReference>
<comment type="caution">
    <text evidence="1">The sequence shown here is derived from an EMBL/GenBank/DDBJ whole genome shotgun (WGS) entry which is preliminary data.</text>
</comment>
<evidence type="ECO:0000313" key="2">
    <source>
        <dbReference type="Proteomes" id="UP001320272"/>
    </source>
</evidence>
<evidence type="ECO:0000313" key="1">
    <source>
        <dbReference type="EMBL" id="MCE8026081.1"/>
    </source>
</evidence>
<organism evidence="1 2">
    <name type="scientific">Billgrantia aerodenitrificans</name>
    <dbReference type="NCBI Taxonomy" id="2733483"/>
    <lineage>
        <taxon>Bacteria</taxon>
        <taxon>Pseudomonadati</taxon>
        <taxon>Pseudomonadota</taxon>
        <taxon>Gammaproteobacteria</taxon>
        <taxon>Oceanospirillales</taxon>
        <taxon>Halomonadaceae</taxon>
        <taxon>Billgrantia</taxon>
    </lineage>
</organism>
<name>A0ABS9AW00_9GAMM</name>
<keyword evidence="2" id="KW-1185">Reference proteome</keyword>
<dbReference type="EMBL" id="JABFTV010000010">
    <property type="protein sequence ID" value="MCE8026081.1"/>
    <property type="molecule type" value="Genomic_DNA"/>
</dbReference>
<protein>
    <submittedName>
        <fullName evidence="1">Uncharacterized protein</fullName>
    </submittedName>
</protein>
<accession>A0ABS9AW00</accession>
<gene>
    <name evidence="1" type="ORF">HOP59_18315</name>
</gene>
<reference evidence="1 2" key="1">
    <citation type="journal article" date="2021" name="Front. Microbiol.">
        <title>Aerobic Denitrification and Heterotrophic Sulfur Oxidation in the Genus Halomonas Revealed by Six Novel Species Characterizations and Genome-Based Analysis.</title>
        <authorList>
            <person name="Wang L."/>
            <person name="Shao Z."/>
        </authorList>
    </citation>
    <scope>NUCLEOTIDE SEQUENCE [LARGE SCALE GENOMIC DNA]</scope>
    <source>
        <strain evidence="1 2">MCCC 1A11058</strain>
    </source>
</reference>
<sequence length="45" mass="5307">MVRFSFRLGMLLYSIRKALQRRIPFSRSDMARLHHNKAPSWCTGA</sequence>